<accession>A0A0F9I0E7</accession>
<protein>
    <recommendedName>
        <fullName evidence="2">Redoxin domain-containing protein</fullName>
    </recommendedName>
</protein>
<name>A0A0F9I0E7_9ZZZZ</name>
<reference evidence="1" key="1">
    <citation type="journal article" date="2015" name="Nature">
        <title>Complex archaea that bridge the gap between prokaryotes and eukaryotes.</title>
        <authorList>
            <person name="Spang A."/>
            <person name="Saw J.H."/>
            <person name="Jorgensen S.L."/>
            <person name="Zaremba-Niedzwiedzka K."/>
            <person name="Martijn J."/>
            <person name="Lind A.E."/>
            <person name="van Eijk R."/>
            <person name="Schleper C."/>
            <person name="Guy L."/>
            <person name="Ettema T.J."/>
        </authorList>
    </citation>
    <scope>NUCLEOTIDE SEQUENCE</scope>
</reference>
<dbReference type="EMBL" id="LAZR01015471">
    <property type="protein sequence ID" value="KKM12148.1"/>
    <property type="molecule type" value="Genomic_DNA"/>
</dbReference>
<dbReference type="AlphaFoldDB" id="A0A0F9I0E7"/>
<gene>
    <name evidence="1" type="ORF">LCGC14_1720330</name>
</gene>
<evidence type="ECO:0000313" key="1">
    <source>
        <dbReference type="EMBL" id="KKM12148.1"/>
    </source>
</evidence>
<proteinExistence type="predicted"/>
<comment type="caution">
    <text evidence="1">The sequence shown here is derived from an EMBL/GenBank/DDBJ whole genome shotgun (WGS) entry which is preliminary data.</text>
</comment>
<evidence type="ECO:0008006" key="2">
    <source>
        <dbReference type="Google" id="ProtNLM"/>
    </source>
</evidence>
<sequence>MTEEHISNPKFGLPLGTKVPLINSNDVFEQNINLEDILRDHRGMILDFFRGAW</sequence>
<organism evidence="1">
    <name type="scientific">marine sediment metagenome</name>
    <dbReference type="NCBI Taxonomy" id="412755"/>
    <lineage>
        <taxon>unclassified sequences</taxon>
        <taxon>metagenomes</taxon>
        <taxon>ecological metagenomes</taxon>
    </lineage>
</organism>